<comment type="similarity">
    <text evidence="7">Belongs to the class I-like SAM-binding methyltransferase superfamily. rRNA adenine N(6)-methyltransferase family.</text>
</comment>
<evidence type="ECO:0000256" key="3">
    <source>
        <dbReference type="ARBA" id="ARBA00022603"/>
    </source>
</evidence>
<evidence type="ECO:0000256" key="6">
    <source>
        <dbReference type="ARBA" id="ARBA00022884"/>
    </source>
</evidence>
<dbReference type="Proteomes" id="UP000725649">
    <property type="component" value="Unassembled WGS sequence"/>
</dbReference>
<feature type="binding site" evidence="7">
    <location>
        <position position="9"/>
    </location>
    <ligand>
        <name>S-adenosyl-L-methionine</name>
        <dbReference type="ChEBI" id="CHEBI:59789"/>
    </ligand>
</feature>
<dbReference type="PANTHER" id="PTHR11727">
    <property type="entry name" value="DIMETHYLADENOSINE TRANSFERASE"/>
    <property type="match status" value="1"/>
</dbReference>
<dbReference type="PROSITE" id="PS01131">
    <property type="entry name" value="RRNA_A_DIMETH"/>
    <property type="match status" value="1"/>
</dbReference>
<dbReference type="GO" id="GO:0005829">
    <property type="term" value="C:cytosol"/>
    <property type="evidence" value="ECO:0007669"/>
    <property type="project" value="TreeGrafter"/>
</dbReference>
<keyword evidence="5 7" id="KW-0949">S-adenosyl-L-methionine</keyword>
<dbReference type="GO" id="GO:0003723">
    <property type="term" value="F:RNA binding"/>
    <property type="evidence" value="ECO:0007669"/>
    <property type="project" value="UniProtKB-UniRule"/>
</dbReference>
<dbReference type="InterPro" id="IPR023165">
    <property type="entry name" value="rRNA_Ade_diMease-like_C"/>
</dbReference>
<proteinExistence type="inferred from homology"/>
<evidence type="ECO:0000256" key="1">
    <source>
        <dbReference type="ARBA" id="ARBA00022490"/>
    </source>
</evidence>
<keyword evidence="4 7" id="KW-0808">Transferase</keyword>
<keyword evidence="3 7" id="KW-0489">Methyltransferase</keyword>
<comment type="caution">
    <text evidence="9">The sequence shown here is derived from an EMBL/GenBank/DDBJ whole genome shotgun (WGS) entry which is preliminary data.</text>
</comment>
<dbReference type="PROSITE" id="PS51689">
    <property type="entry name" value="SAM_RNA_A_N6_MT"/>
    <property type="match status" value="1"/>
</dbReference>
<sequence>MQKYGQHFLISESVIAQIIDAALILKRQNLVEIGPGKGALTARLIERGQKGFTLVEIDPEMVAYLKDHLPKDAEIKIVQGNFLAFDLASLPQVPTEFVSNLPYIDAADILDKVLGYPYFETAVFMFQKEQAQRIRAKAGEEFYGPLSIFSQLRAWVNPICKVGKGCFNPPPKVESMVLAFEKKKETPFPTTQSWQNFRKAVLSAFAHKRKTVFNSLSLCGYEKEKITAALEFLRLPLTVRAEQIPAEKYVDLASRL</sequence>
<dbReference type="InterPro" id="IPR020596">
    <property type="entry name" value="rRNA_Ade_Mease_Trfase_CS"/>
</dbReference>
<dbReference type="EMBL" id="SUVG01000001">
    <property type="protein sequence ID" value="MBE6420547.1"/>
    <property type="molecule type" value="Genomic_DNA"/>
</dbReference>
<protein>
    <submittedName>
        <fullName evidence="9">Ribosomal RNA small subunit methyltransferase A</fullName>
        <ecNumber evidence="9">2.1.1.182</ecNumber>
    </submittedName>
</protein>
<keyword evidence="2" id="KW-0698">rRNA processing</keyword>
<dbReference type="InterPro" id="IPR001737">
    <property type="entry name" value="KsgA/Erm"/>
</dbReference>
<evidence type="ECO:0000313" key="10">
    <source>
        <dbReference type="Proteomes" id="UP000725649"/>
    </source>
</evidence>
<keyword evidence="6 7" id="KW-0694">RNA-binding</keyword>
<evidence type="ECO:0000256" key="5">
    <source>
        <dbReference type="ARBA" id="ARBA00022691"/>
    </source>
</evidence>
<evidence type="ECO:0000259" key="8">
    <source>
        <dbReference type="SMART" id="SM00650"/>
    </source>
</evidence>
<feature type="binding site" evidence="7">
    <location>
        <position position="34"/>
    </location>
    <ligand>
        <name>S-adenosyl-L-methionine</name>
        <dbReference type="ChEBI" id="CHEBI:59789"/>
    </ligand>
</feature>
<dbReference type="AlphaFoldDB" id="A0A928DMN2"/>
<dbReference type="CDD" id="cd02440">
    <property type="entry name" value="AdoMet_MTases"/>
    <property type="match status" value="1"/>
</dbReference>
<dbReference type="PANTHER" id="PTHR11727:SF7">
    <property type="entry name" value="DIMETHYLADENOSINE TRANSFERASE-RELATED"/>
    <property type="match status" value="1"/>
</dbReference>
<gene>
    <name evidence="9" type="primary">rsmA</name>
    <name evidence="9" type="ORF">E7027_00120</name>
</gene>
<dbReference type="GO" id="GO:0052908">
    <property type="term" value="F:16S rRNA (adenine(1518)-N(6)/adenine(1519)-N(6))-dimethyltransferase activity"/>
    <property type="evidence" value="ECO:0007669"/>
    <property type="project" value="UniProtKB-EC"/>
</dbReference>
<evidence type="ECO:0000256" key="2">
    <source>
        <dbReference type="ARBA" id="ARBA00022552"/>
    </source>
</evidence>
<dbReference type="Gene3D" id="3.40.50.150">
    <property type="entry name" value="Vaccinia Virus protein VP39"/>
    <property type="match status" value="1"/>
</dbReference>
<dbReference type="Pfam" id="PF00398">
    <property type="entry name" value="RrnaAD"/>
    <property type="match status" value="1"/>
</dbReference>
<name>A0A928DMN2_9BACT</name>
<evidence type="ECO:0000256" key="4">
    <source>
        <dbReference type="ARBA" id="ARBA00022679"/>
    </source>
</evidence>
<dbReference type="InterPro" id="IPR011530">
    <property type="entry name" value="rRNA_adenine_dimethylase"/>
</dbReference>
<feature type="binding site" evidence="7">
    <location>
        <position position="7"/>
    </location>
    <ligand>
        <name>S-adenosyl-L-methionine</name>
        <dbReference type="ChEBI" id="CHEBI:59789"/>
    </ligand>
</feature>
<keyword evidence="1" id="KW-0963">Cytoplasm</keyword>
<organism evidence="9 10">
    <name type="scientific">Candidatus Avelusimicrobium gallicola</name>
    <dbReference type="NCBI Taxonomy" id="2562704"/>
    <lineage>
        <taxon>Bacteria</taxon>
        <taxon>Pseudomonadati</taxon>
        <taxon>Elusimicrobiota</taxon>
        <taxon>Elusimicrobia</taxon>
        <taxon>Elusimicrobiales</taxon>
        <taxon>Elusimicrobiaceae</taxon>
        <taxon>Candidatus Avelusimicrobium</taxon>
    </lineage>
</organism>
<dbReference type="SUPFAM" id="SSF53335">
    <property type="entry name" value="S-adenosyl-L-methionine-dependent methyltransferases"/>
    <property type="match status" value="1"/>
</dbReference>
<dbReference type="SMART" id="SM00650">
    <property type="entry name" value="rADc"/>
    <property type="match status" value="1"/>
</dbReference>
<feature type="domain" description="Ribosomal RNA adenine methylase transferase N-terminal" evidence="8">
    <location>
        <begin position="14"/>
        <end position="184"/>
    </location>
</feature>
<reference evidence="9" key="1">
    <citation type="submission" date="2019-04" db="EMBL/GenBank/DDBJ databases">
        <title>Evolution of Biomass-Degrading Anaerobic Consortia Revealed by Metagenomics.</title>
        <authorList>
            <person name="Peng X."/>
        </authorList>
    </citation>
    <scope>NUCLEOTIDE SEQUENCE</scope>
    <source>
        <strain evidence="9">SIG66</strain>
    </source>
</reference>
<dbReference type="InterPro" id="IPR029063">
    <property type="entry name" value="SAM-dependent_MTases_sf"/>
</dbReference>
<dbReference type="NCBIfam" id="TIGR00755">
    <property type="entry name" value="ksgA"/>
    <property type="match status" value="1"/>
</dbReference>
<dbReference type="Gene3D" id="1.10.8.100">
    <property type="entry name" value="Ribosomal RNA adenine dimethylase-like, domain 2"/>
    <property type="match status" value="1"/>
</dbReference>
<evidence type="ECO:0000313" key="9">
    <source>
        <dbReference type="EMBL" id="MBE6420547.1"/>
    </source>
</evidence>
<dbReference type="EC" id="2.1.1.182" evidence="9"/>
<dbReference type="InterPro" id="IPR020598">
    <property type="entry name" value="rRNA_Ade_methylase_Trfase_N"/>
</dbReference>
<comment type="caution">
    <text evidence="7">Lacks conserved residue(s) required for the propagation of feature annotation.</text>
</comment>
<evidence type="ECO:0000256" key="7">
    <source>
        <dbReference type="PROSITE-ProRule" id="PRU01026"/>
    </source>
</evidence>
<feature type="binding site" evidence="7">
    <location>
        <position position="56"/>
    </location>
    <ligand>
        <name>S-adenosyl-L-methionine</name>
        <dbReference type="ChEBI" id="CHEBI:59789"/>
    </ligand>
</feature>
<feature type="binding site" evidence="7">
    <location>
        <position position="100"/>
    </location>
    <ligand>
        <name>S-adenosyl-L-methionine</name>
        <dbReference type="ChEBI" id="CHEBI:59789"/>
    </ligand>
</feature>
<accession>A0A928DMN2</accession>